<sequence>MTKKLISTIFMLLSIQMSWADDAKQIFAEFKDAKNAEYVSIPRQSIEELNADVFNNQTLAEKTNSINTLNLEDCSNKIKKRFIKRIDKLTPDTYEALMLIQKENNKRKLLIRKEGTSIKEVLFIFNHILIQYTGDFEESDIIPLTQEETIKKYD</sequence>
<dbReference type="AlphaFoldDB" id="A0A9D1SD49"/>
<feature type="signal peptide" evidence="1">
    <location>
        <begin position="1"/>
        <end position="20"/>
    </location>
</feature>
<gene>
    <name evidence="2" type="ORF">IAB03_08155</name>
</gene>
<evidence type="ECO:0000313" key="2">
    <source>
        <dbReference type="EMBL" id="HIU55761.1"/>
    </source>
</evidence>
<dbReference type="Pfam" id="PF14060">
    <property type="entry name" value="DUF4252"/>
    <property type="match status" value="1"/>
</dbReference>
<keyword evidence="1" id="KW-0732">Signal</keyword>
<name>A0A9D1SD49_9BACT</name>
<reference evidence="2" key="2">
    <citation type="journal article" date="2021" name="PeerJ">
        <title>Extensive microbial diversity within the chicken gut microbiome revealed by metagenomics and culture.</title>
        <authorList>
            <person name="Gilroy R."/>
            <person name="Ravi A."/>
            <person name="Getino M."/>
            <person name="Pursley I."/>
            <person name="Horton D.L."/>
            <person name="Alikhan N.F."/>
            <person name="Baker D."/>
            <person name="Gharbi K."/>
            <person name="Hall N."/>
            <person name="Watson M."/>
            <person name="Adriaenssens E.M."/>
            <person name="Foster-Nyarko E."/>
            <person name="Jarju S."/>
            <person name="Secka A."/>
            <person name="Antonio M."/>
            <person name="Oren A."/>
            <person name="Chaudhuri R.R."/>
            <person name="La Ragione R."/>
            <person name="Hildebrand F."/>
            <person name="Pallen M.J."/>
        </authorList>
    </citation>
    <scope>NUCLEOTIDE SEQUENCE</scope>
    <source>
        <strain evidence="2">CHK158-818</strain>
    </source>
</reference>
<comment type="caution">
    <text evidence="2">The sequence shown here is derived from an EMBL/GenBank/DDBJ whole genome shotgun (WGS) entry which is preliminary data.</text>
</comment>
<reference evidence="2" key="1">
    <citation type="submission" date="2020-10" db="EMBL/GenBank/DDBJ databases">
        <authorList>
            <person name="Gilroy R."/>
        </authorList>
    </citation>
    <scope>NUCLEOTIDE SEQUENCE</scope>
    <source>
        <strain evidence="2">CHK158-818</strain>
    </source>
</reference>
<evidence type="ECO:0000313" key="3">
    <source>
        <dbReference type="Proteomes" id="UP000824112"/>
    </source>
</evidence>
<protein>
    <submittedName>
        <fullName evidence="2">DUF4252 domain-containing protein</fullName>
    </submittedName>
</protein>
<dbReference type="InterPro" id="IPR025348">
    <property type="entry name" value="DUF4252"/>
</dbReference>
<proteinExistence type="predicted"/>
<dbReference type="Proteomes" id="UP000824112">
    <property type="component" value="Unassembled WGS sequence"/>
</dbReference>
<accession>A0A9D1SD49</accession>
<feature type="chain" id="PRO_5039632709" evidence="1">
    <location>
        <begin position="21"/>
        <end position="154"/>
    </location>
</feature>
<organism evidence="2 3">
    <name type="scientific">Candidatus Gallibacteroides avistercoris</name>
    <dbReference type="NCBI Taxonomy" id="2840833"/>
    <lineage>
        <taxon>Bacteria</taxon>
        <taxon>Pseudomonadati</taxon>
        <taxon>Bacteroidota</taxon>
        <taxon>Bacteroidia</taxon>
        <taxon>Bacteroidales</taxon>
        <taxon>Bacteroidaceae</taxon>
        <taxon>Bacteroidaceae incertae sedis</taxon>
        <taxon>Candidatus Gallibacteroides</taxon>
    </lineage>
</organism>
<dbReference type="EMBL" id="DVNA01000184">
    <property type="protein sequence ID" value="HIU55761.1"/>
    <property type="molecule type" value="Genomic_DNA"/>
</dbReference>
<evidence type="ECO:0000256" key="1">
    <source>
        <dbReference type="SAM" id="SignalP"/>
    </source>
</evidence>